<dbReference type="EMBL" id="FOZS01000001">
    <property type="protein sequence ID" value="SFS35815.1"/>
    <property type="molecule type" value="Genomic_DNA"/>
</dbReference>
<evidence type="ECO:0000259" key="4">
    <source>
        <dbReference type="Pfam" id="PF00724"/>
    </source>
</evidence>
<evidence type="ECO:0000256" key="1">
    <source>
        <dbReference type="ARBA" id="ARBA00022630"/>
    </source>
</evidence>
<name>A0A1I6P6N3_9EURY</name>
<protein>
    <submittedName>
        <fullName evidence="5">2,4-dienoyl-CoA reductase</fullName>
    </submittedName>
</protein>
<dbReference type="PANTHER" id="PTHR43656:SF2">
    <property type="entry name" value="BINDING OXIDOREDUCTASE, PUTATIVE (AFU_ORTHOLOGUE AFUA_2G08260)-RELATED"/>
    <property type="match status" value="1"/>
</dbReference>
<dbReference type="Pfam" id="PF00724">
    <property type="entry name" value="Oxidored_FMN"/>
    <property type="match status" value="1"/>
</dbReference>
<feature type="region of interest" description="Disordered" evidence="3">
    <location>
        <begin position="359"/>
        <end position="400"/>
    </location>
</feature>
<sequence length="470" mass="51211">MATLEDPIDIGGVTVPNRLYRAPLLECAGNGPDAVDVLIDDLEPAAASGVGLICQGATVVRGEGGCAAPGMTRVRDPEFVSRLSRLTDRIRDHGSRIFVQLEHGGLRSMETWHAEYRAENPALEQLAVSRPPWQLRALDRLGLLSFDPHVLRTDEVYELAADFGRAASRCVEAGYDGVHLAGANMGIIQQFLSPFYNRREDEFGGGPEARLEFLALVHDEIRERAGDIPLVTKVPAEIAAPPWPIVDRRLSLEDGIEICRRLERIGYDAVVPVTASVVWDMSIVRGAYPDRAWENEAMRAGYDAAFGGPARRRLVAAANWVQSLQYDFESGWNEPFCRRVREAVSIPVLAEGGIRERETMDRLLGGSSDRGTGSTRGATSSGRGDSTDRAVTSQSEPPACDMVGMARPFYAEPKLGARLLEPDSPAARVLCESCNNCTVPQVTGAPGICRTPSVLRDRGELERAGAYEQD</sequence>
<evidence type="ECO:0000256" key="3">
    <source>
        <dbReference type="SAM" id="MobiDB-lite"/>
    </source>
</evidence>
<dbReference type="AlphaFoldDB" id="A0A1I6P6N3"/>
<dbReference type="Proteomes" id="UP000199199">
    <property type="component" value="Unassembled WGS sequence"/>
</dbReference>
<evidence type="ECO:0000313" key="5">
    <source>
        <dbReference type="EMBL" id="SFS35815.1"/>
    </source>
</evidence>
<dbReference type="GO" id="GO:0016491">
    <property type="term" value="F:oxidoreductase activity"/>
    <property type="evidence" value="ECO:0007669"/>
    <property type="project" value="UniProtKB-KW"/>
</dbReference>
<dbReference type="Gene3D" id="3.20.20.70">
    <property type="entry name" value="Aldolase class I"/>
    <property type="match status" value="1"/>
</dbReference>
<dbReference type="InterPro" id="IPR013785">
    <property type="entry name" value="Aldolase_TIM"/>
</dbReference>
<reference evidence="6" key="1">
    <citation type="submission" date="2016-10" db="EMBL/GenBank/DDBJ databases">
        <authorList>
            <person name="Varghese N."/>
            <person name="Submissions S."/>
        </authorList>
    </citation>
    <scope>NUCLEOTIDE SEQUENCE [LARGE SCALE GENOMIC DNA]</scope>
    <source>
        <strain evidence="6">DSM 22427</strain>
    </source>
</reference>
<evidence type="ECO:0000313" key="6">
    <source>
        <dbReference type="Proteomes" id="UP000199199"/>
    </source>
</evidence>
<dbReference type="InterPro" id="IPR051799">
    <property type="entry name" value="NADH_flavin_oxidoreductase"/>
</dbReference>
<dbReference type="PANTHER" id="PTHR43656">
    <property type="entry name" value="BINDING OXIDOREDUCTASE, PUTATIVE (AFU_ORTHOLOGUE AFUA_2G08260)-RELATED"/>
    <property type="match status" value="1"/>
</dbReference>
<proteinExistence type="predicted"/>
<evidence type="ECO:0000256" key="2">
    <source>
        <dbReference type="ARBA" id="ARBA00023002"/>
    </source>
</evidence>
<dbReference type="GO" id="GO:0010181">
    <property type="term" value="F:FMN binding"/>
    <property type="evidence" value="ECO:0007669"/>
    <property type="project" value="InterPro"/>
</dbReference>
<feature type="compositionally biased region" description="Low complexity" evidence="3">
    <location>
        <begin position="365"/>
        <end position="384"/>
    </location>
</feature>
<organism evidence="5 6">
    <name type="scientific">Halostagnicola kamekurae</name>
    <dbReference type="NCBI Taxonomy" id="619731"/>
    <lineage>
        <taxon>Archaea</taxon>
        <taxon>Methanobacteriati</taxon>
        <taxon>Methanobacteriota</taxon>
        <taxon>Stenosarchaea group</taxon>
        <taxon>Halobacteria</taxon>
        <taxon>Halobacteriales</taxon>
        <taxon>Natrialbaceae</taxon>
        <taxon>Halostagnicola</taxon>
    </lineage>
</organism>
<accession>A0A1I6P6N3</accession>
<dbReference type="SUPFAM" id="SSF51395">
    <property type="entry name" value="FMN-linked oxidoreductases"/>
    <property type="match status" value="1"/>
</dbReference>
<keyword evidence="2" id="KW-0560">Oxidoreductase</keyword>
<dbReference type="OrthoDB" id="24876at2157"/>
<feature type="domain" description="NADH:flavin oxidoreductase/NADH oxidase N-terminal" evidence="4">
    <location>
        <begin position="6"/>
        <end position="227"/>
    </location>
</feature>
<dbReference type="RefSeq" id="WP_092900742.1">
    <property type="nucleotide sequence ID" value="NZ_FOZS01000001.1"/>
</dbReference>
<dbReference type="InterPro" id="IPR001155">
    <property type="entry name" value="OxRdtase_FMN_N"/>
</dbReference>
<keyword evidence="6" id="KW-1185">Reference proteome</keyword>
<gene>
    <name evidence="5" type="ORF">SAMN04488556_0356</name>
</gene>
<keyword evidence="1" id="KW-0285">Flavoprotein</keyword>